<evidence type="ECO:0008006" key="5">
    <source>
        <dbReference type="Google" id="ProtNLM"/>
    </source>
</evidence>
<evidence type="ECO:0000313" key="4">
    <source>
        <dbReference type="Proteomes" id="UP000681594"/>
    </source>
</evidence>
<feature type="chain" id="PRO_5046467132" description="PepSY domain-containing protein" evidence="2">
    <location>
        <begin position="25"/>
        <end position="246"/>
    </location>
</feature>
<evidence type="ECO:0000256" key="1">
    <source>
        <dbReference type="SAM" id="MobiDB-lite"/>
    </source>
</evidence>
<dbReference type="RefSeq" id="WP_209377528.1">
    <property type="nucleotide sequence ID" value="NZ_JAGIZB010000001.1"/>
</dbReference>
<sequence>MKTLASTTALASILALGLSGAGLAQNTNSGMNSGMNSGANAGQTGNASGGVLAQAGQSGSAHSGMGQQANTSGQGGTAQGGMNQQNGTAGRSQAQTGQHGSTASTMGQQGHAASTAAQGAGTQANQGQQAGRMGEGQVRSALNARGYSDISGLKREGDTFRVSSAKRYGEEVKDLRVDARTGQVRDEQRLNEDQARNLIRANGYENVRDVRRDGDTIRAKAKQGDREVDLRVDARNATVTRQQASN</sequence>
<dbReference type="Proteomes" id="UP000681594">
    <property type="component" value="Unassembled WGS sequence"/>
</dbReference>
<feature type="compositionally biased region" description="Polar residues" evidence="1">
    <location>
        <begin position="80"/>
        <end position="106"/>
    </location>
</feature>
<keyword evidence="4" id="KW-1185">Reference proteome</keyword>
<protein>
    <recommendedName>
        <fullName evidence="5">PepSY domain-containing protein</fullName>
    </recommendedName>
</protein>
<comment type="caution">
    <text evidence="3">The sequence shown here is derived from an EMBL/GenBank/DDBJ whole genome shotgun (WGS) entry which is preliminary data.</text>
</comment>
<dbReference type="EMBL" id="JAGIZB010000001">
    <property type="protein sequence ID" value="MBP0443318.1"/>
    <property type="molecule type" value="Genomic_DNA"/>
</dbReference>
<feature type="compositionally biased region" description="Low complexity" evidence="1">
    <location>
        <begin position="107"/>
        <end position="131"/>
    </location>
</feature>
<organism evidence="3 4">
    <name type="scientific">Pararoseomonas baculiformis</name>
    <dbReference type="NCBI Taxonomy" id="2820812"/>
    <lineage>
        <taxon>Bacteria</taxon>
        <taxon>Pseudomonadati</taxon>
        <taxon>Pseudomonadota</taxon>
        <taxon>Alphaproteobacteria</taxon>
        <taxon>Acetobacterales</taxon>
        <taxon>Acetobacteraceae</taxon>
        <taxon>Pararoseomonas</taxon>
    </lineage>
</organism>
<reference evidence="3 4" key="1">
    <citation type="submission" date="2021-03" db="EMBL/GenBank/DDBJ databases">
        <authorList>
            <person name="So Y."/>
        </authorList>
    </citation>
    <scope>NUCLEOTIDE SEQUENCE [LARGE SCALE GENOMIC DNA]</scope>
    <source>
        <strain evidence="3 4">SSH11</strain>
    </source>
</reference>
<proteinExistence type="predicted"/>
<evidence type="ECO:0000256" key="2">
    <source>
        <dbReference type="SAM" id="SignalP"/>
    </source>
</evidence>
<feature type="signal peptide" evidence="2">
    <location>
        <begin position="1"/>
        <end position="24"/>
    </location>
</feature>
<accession>A0ABS4A9W8</accession>
<gene>
    <name evidence="3" type="ORF">J8J14_00880</name>
</gene>
<name>A0ABS4A9W8_9PROT</name>
<evidence type="ECO:0000313" key="3">
    <source>
        <dbReference type="EMBL" id="MBP0443318.1"/>
    </source>
</evidence>
<feature type="compositionally biased region" description="Polar residues" evidence="1">
    <location>
        <begin position="55"/>
        <end position="72"/>
    </location>
</feature>
<feature type="region of interest" description="Disordered" evidence="1">
    <location>
        <begin position="34"/>
        <end position="137"/>
    </location>
</feature>
<keyword evidence="2" id="KW-0732">Signal</keyword>